<evidence type="ECO:0000313" key="6">
    <source>
        <dbReference type="EMBL" id="PWL51823.1"/>
    </source>
</evidence>
<evidence type="ECO:0000259" key="5">
    <source>
        <dbReference type="PROSITE" id="PS50972"/>
    </source>
</evidence>
<evidence type="ECO:0000256" key="2">
    <source>
        <dbReference type="ARBA" id="ARBA00022112"/>
    </source>
</evidence>
<evidence type="ECO:0000313" key="7">
    <source>
        <dbReference type="EMBL" id="SFF53212.1"/>
    </source>
</evidence>
<dbReference type="STRING" id="1529.SAMN04487885_1025"/>
<accession>A0A1I2JED0</accession>
<dbReference type="RefSeq" id="WP_027637983.1">
    <property type="nucleotide sequence ID" value="NZ_CABMJC010000002.1"/>
</dbReference>
<dbReference type="InterPro" id="IPR002678">
    <property type="entry name" value="DUF34/NIF3"/>
</dbReference>
<dbReference type="GO" id="GO:0046872">
    <property type="term" value="F:metal ion binding"/>
    <property type="evidence" value="ECO:0007669"/>
    <property type="project" value="UniProtKB-KW"/>
</dbReference>
<protein>
    <recommendedName>
        <fullName evidence="2">GTP cyclohydrolase 1 type 2 homolog</fullName>
    </recommendedName>
</protein>
<dbReference type="InterPro" id="IPR036069">
    <property type="entry name" value="DUF34/NIF3_sf"/>
</dbReference>
<dbReference type="EMBL" id="FOOE01000002">
    <property type="protein sequence ID" value="SFF53212.1"/>
    <property type="molecule type" value="Genomic_DNA"/>
</dbReference>
<proteinExistence type="inferred from homology"/>
<evidence type="ECO:0000313" key="9">
    <source>
        <dbReference type="Proteomes" id="UP000246114"/>
    </source>
</evidence>
<evidence type="ECO:0000256" key="4">
    <source>
        <dbReference type="PIRSR" id="PIRSR602678-1"/>
    </source>
</evidence>
<evidence type="ECO:0000313" key="8">
    <source>
        <dbReference type="Proteomes" id="UP000182135"/>
    </source>
</evidence>
<gene>
    <name evidence="6" type="ORF">DBY38_12830</name>
    <name evidence="7" type="ORF">SAMN04487885_1025</name>
</gene>
<dbReference type="FunFam" id="3.40.1390.30:FF:000001">
    <property type="entry name" value="GTP cyclohydrolase 1 type 2"/>
    <property type="match status" value="1"/>
</dbReference>
<feature type="binding site" evidence="4">
    <location>
        <position position="105"/>
    </location>
    <ligand>
        <name>a divalent metal cation</name>
        <dbReference type="ChEBI" id="CHEBI:60240"/>
        <label>1</label>
    </ligand>
</feature>
<dbReference type="GeneID" id="90544441"/>
<reference evidence="7 8" key="1">
    <citation type="submission" date="2016-10" db="EMBL/GenBank/DDBJ databases">
        <authorList>
            <person name="de Groot N.N."/>
        </authorList>
    </citation>
    <scope>NUCLEOTIDE SEQUENCE [LARGE SCALE GENOMIC DNA]</scope>
    <source>
        <strain evidence="7 8">NLAE-zl-G419</strain>
    </source>
</reference>
<dbReference type="GO" id="GO:0005737">
    <property type="term" value="C:cytoplasm"/>
    <property type="evidence" value="ECO:0007669"/>
    <property type="project" value="TreeGrafter"/>
</dbReference>
<feature type="binding site" evidence="4">
    <location>
        <position position="230"/>
    </location>
    <ligand>
        <name>a divalent metal cation</name>
        <dbReference type="ChEBI" id="CHEBI:60240"/>
        <label>1</label>
    </ligand>
</feature>
<dbReference type="Proteomes" id="UP000182135">
    <property type="component" value="Unassembled WGS sequence"/>
</dbReference>
<dbReference type="SUPFAM" id="SSF102705">
    <property type="entry name" value="NIF3 (NGG1p interacting factor 3)-like"/>
    <property type="match status" value="1"/>
</dbReference>
<feature type="binding site" evidence="4">
    <location>
        <position position="226"/>
    </location>
    <ligand>
        <name>a divalent metal cation</name>
        <dbReference type="ChEBI" id="CHEBI:60240"/>
        <label>1</label>
    </ligand>
</feature>
<feature type="binding site" evidence="4">
    <location>
        <position position="66"/>
    </location>
    <ligand>
        <name>a divalent metal cation</name>
        <dbReference type="ChEBI" id="CHEBI:60240"/>
        <label>1</label>
    </ligand>
</feature>
<feature type="binding site" evidence="4">
    <location>
        <position position="67"/>
    </location>
    <ligand>
        <name>a divalent metal cation</name>
        <dbReference type="ChEBI" id="CHEBI:60240"/>
        <label>1</label>
    </ligand>
</feature>
<organism evidence="7 8">
    <name type="scientific">Clostridium cadaveris</name>
    <dbReference type="NCBI Taxonomy" id="1529"/>
    <lineage>
        <taxon>Bacteria</taxon>
        <taxon>Bacillati</taxon>
        <taxon>Bacillota</taxon>
        <taxon>Clostridia</taxon>
        <taxon>Eubacteriales</taxon>
        <taxon>Clostridiaceae</taxon>
        <taxon>Clostridium</taxon>
    </lineage>
</organism>
<dbReference type="Gene3D" id="3.40.1390.30">
    <property type="entry name" value="NIF3 (NGG1p interacting factor 3)-like"/>
    <property type="match status" value="2"/>
</dbReference>
<evidence type="ECO:0000256" key="1">
    <source>
        <dbReference type="ARBA" id="ARBA00006964"/>
    </source>
</evidence>
<sequence length="267" mass="30024">MALIVKEFASYIEGIAPVELKESYDSVGLAIGDKEDNIKGILVALDVTLDVIEEAKEKGANLIFSHHPLLFIKPQTITTDTLQGKKIIELIKNNINVYSAHTNLDSVGGGLNDIIVNLLGYENSTIIDDKKGHDGCGIGRIVELEKEMTLKEICRNIRMKLQTPFLRVVGDMYSKISKVAIINGSGQDYFEEAKNLGADLIITGDTSYHYVSDYKEMGMSIIDITHFSCEWPLFKKFFENIEEELKRMDPDLKVYISEKSKEPYSVY</sequence>
<reference evidence="6 9" key="2">
    <citation type="submission" date="2018-03" db="EMBL/GenBank/DDBJ databases">
        <title>The uncultured portion of the human microbiome is neutrally assembled.</title>
        <authorList>
            <person name="Jeraldo P."/>
            <person name="Boardman L."/>
            <person name="White B.A."/>
            <person name="Nelson H."/>
            <person name="Goldenfeld N."/>
            <person name="Chia N."/>
        </authorList>
    </citation>
    <scope>NUCLEOTIDE SEQUENCE [LARGE SCALE GENOMIC DNA]</scope>
    <source>
        <strain evidence="6">CIM:MAG 903</strain>
    </source>
</reference>
<dbReference type="PROSITE" id="PS50972">
    <property type="entry name" value="PTERIN_BINDING"/>
    <property type="match status" value="1"/>
</dbReference>
<dbReference type="GO" id="GO:0042558">
    <property type="term" value="P:pteridine-containing compound metabolic process"/>
    <property type="evidence" value="ECO:0007669"/>
    <property type="project" value="InterPro"/>
</dbReference>
<dbReference type="Pfam" id="PF01784">
    <property type="entry name" value="DUF34_NIF3"/>
    <property type="match status" value="1"/>
</dbReference>
<dbReference type="InterPro" id="IPR000489">
    <property type="entry name" value="Pterin-binding_dom"/>
</dbReference>
<keyword evidence="8" id="KW-1185">Reference proteome</keyword>
<evidence type="ECO:0000256" key="3">
    <source>
        <dbReference type="ARBA" id="ARBA00022723"/>
    </source>
</evidence>
<dbReference type="Proteomes" id="UP000246114">
    <property type="component" value="Unassembled WGS sequence"/>
</dbReference>
<dbReference type="OrthoDB" id="9792792at2"/>
<dbReference type="EMBL" id="QAMZ01000053">
    <property type="protein sequence ID" value="PWL51823.1"/>
    <property type="molecule type" value="Genomic_DNA"/>
</dbReference>
<dbReference type="AlphaFoldDB" id="A0A1I2JED0"/>
<dbReference type="eggNOG" id="COG0327">
    <property type="taxonomic scope" value="Bacteria"/>
</dbReference>
<dbReference type="PANTHER" id="PTHR13799">
    <property type="entry name" value="NGG1 INTERACTING FACTOR 3"/>
    <property type="match status" value="1"/>
</dbReference>
<keyword evidence="3 4" id="KW-0479">Metal-binding</keyword>
<dbReference type="NCBIfam" id="TIGR00486">
    <property type="entry name" value="YbgI_SA1388"/>
    <property type="match status" value="1"/>
</dbReference>
<dbReference type="PANTHER" id="PTHR13799:SF14">
    <property type="entry name" value="GTP CYCLOHYDROLASE 1 TYPE 2 HOMOLOG"/>
    <property type="match status" value="1"/>
</dbReference>
<comment type="similarity">
    <text evidence="1">Belongs to the GTP cyclohydrolase I type 2/NIF3 family.</text>
</comment>
<name>A0A1I2JED0_9CLOT</name>
<feature type="domain" description="Pterin-binding" evidence="5">
    <location>
        <begin position="176"/>
        <end position="267"/>
    </location>
</feature>